<evidence type="ECO:0000256" key="4">
    <source>
        <dbReference type="ARBA" id="ARBA00022989"/>
    </source>
</evidence>
<gene>
    <name evidence="7" type="ORF">LPB303_11065</name>
</gene>
<proteinExistence type="inferred from homology"/>
<feature type="transmembrane region" description="Helical" evidence="6">
    <location>
        <begin position="194"/>
        <end position="214"/>
    </location>
</feature>
<dbReference type="InterPro" id="IPR012506">
    <property type="entry name" value="TMEM86B-like"/>
</dbReference>
<comment type="caution">
    <text evidence="7">The sequence shown here is derived from an EMBL/GenBank/DDBJ whole genome shotgun (WGS) entry which is preliminary data.</text>
</comment>
<sequence length="223" mass="25227">MTNNHNKTLSASAFFLIIAALHILGLLFNDFLSFVTKPFIAISLVMVYLSAVNKASFWFVSALFFSFWGDLFLLLEAEFFMFGLVSFLMAHIFYIKISAGYLKKISFIKIITASIPFIIVFGGVVFLINERLGEMLFPVIMYGVVICSFGTLALLNYLQEKSTENLWFFLGAVFFILSDTLLAINKFYEANEMFGISIMITYIVAQFLICKAMIGKSNRVLNS</sequence>
<feature type="transmembrane region" description="Helical" evidence="6">
    <location>
        <begin position="107"/>
        <end position="129"/>
    </location>
</feature>
<protein>
    <recommendedName>
        <fullName evidence="9">Lysoplasmalogenase</fullName>
    </recommendedName>
</protein>
<dbReference type="GO" id="GO:0016787">
    <property type="term" value="F:hydrolase activity"/>
    <property type="evidence" value="ECO:0007669"/>
    <property type="project" value="TreeGrafter"/>
</dbReference>
<reference evidence="7 8" key="1">
    <citation type="submission" date="2016-02" db="EMBL/GenBank/DDBJ databases">
        <title>Draft genome sequence of Polaribacter atrinae KACC17473.</title>
        <authorList>
            <person name="Shin S.-K."/>
            <person name="Yi H."/>
        </authorList>
    </citation>
    <scope>NUCLEOTIDE SEQUENCE [LARGE SCALE GENOMIC DNA]</scope>
    <source>
        <strain evidence="7 8">KACC 17473</strain>
    </source>
</reference>
<comment type="subcellular location">
    <subcellularLocation>
        <location evidence="1">Membrane</location>
        <topology evidence="1">Multi-pass membrane protein</topology>
    </subcellularLocation>
</comment>
<dbReference type="PANTHER" id="PTHR31885">
    <property type="entry name" value="GH04784P"/>
    <property type="match status" value="1"/>
</dbReference>
<evidence type="ECO:0000256" key="1">
    <source>
        <dbReference type="ARBA" id="ARBA00004141"/>
    </source>
</evidence>
<accession>A0A176T9X0</accession>
<evidence type="ECO:0000256" key="2">
    <source>
        <dbReference type="ARBA" id="ARBA00007375"/>
    </source>
</evidence>
<feature type="transmembrane region" description="Helical" evidence="6">
    <location>
        <begin position="167"/>
        <end position="188"/>
    </location>
</feature>
<keyword evidence="8" id="KW-1185">Reference proteome</keyword>
<dbReference type="Proteomes" id="UP000076923">
    <property type="component" value="Unassembled WGS sequence"/>
</dbReference>
<feature type="transmembrane region" description="Helical" evidence="6">
    <location>
        <begin position="12"/>
        <end position="32"/>
    </location>
</feature>
<dbReference type="AlphaFoldDB" id="A0A176T9X0"/>
<feature type="transmembrane region" description="Helical" evidence="6">
    <location>
        <begin position="71"/>
        <end position="95"/>
    </location>
</feature>
<keyword evidence="4 6" id="KW-1133">Transmembrane helix</keyword>
<dbReference type="GO" id="GO:0016020">
    <property type="term" value="C:membrane"/>
    <property type="evidence" value="ECO:0007669"/>
    <property type="project" value="UniProtKB-SubCell"/>
</dbReference>
<evidence type="ECO:0000313" key="8">
    <source>
        <dbReference type="Proteomes" id="UP000076923"/>
    </source>
</evidence>
<dbReference type="Pfam" id="PF07947">
    <property type="entry name" value="YhhN"/>
    <property type="match status" value="1"/>
</dbReference>
<dbReference type="RefSeq" id="WP_068450142.1">
    <property type="nucleotide sequence ID" value="NZ_CANKUV010000011.1"/>
</dbReference>
<dbReference type="STRING" id="1333662.LPB303_11065"/>
<dbReference type="PANTHER" id="PTHR31885:SF6">
    <property type="entry name" value="GH04784P"/>
    <property type="match status" value="1"/>
</dbReference>
<evidence type="ECO:0000256" key="6">
    <source>
        <dbReference type="SAM" id="Phobius"/>
    </source>
</evidence>
<keyword evidence="3 6" id="KW-0812">Transmembrane</keyword>
<evidence type="ECO:0000256" key="3">
    <source>
        <dbReference type="ARBA" id="ARBA00022692"/>
    </source>
</evidence>
<organism evidence="7 8">
    <name type="scientific">Polaribacter atrinae</name>
    <dbReference type="NCBI Taxonomy" id="1333662"/>
    <lineage>
        <taxon>Bacteria</taxon>
        <taxon>Pseudomonadati</taxon>
        <taxon>Bacteroidota</taxon>
        <taxon>Flavobacteriia</taxon>
        <taxon>Flavobacteriales</taxon>
        <taxon>Flavobacteriaceae</taxon>
    </lineage>
</organism>
<feature type="transmembrane region" description="Helical" evidence="6">
    <location>
        <begin position="39"/>
        <end position="65"/>
    </location>
</feature>
<feature type="transmembrane region" description="Helical" evidence="6">
    <location>
        <begin position="135"/>
        <end position="155"/>
    </location>
</feature>
<evidence type="ECO:0000313" key="7">
    <source>
        <dbReference type="EMBL" id="OAD44694.1"/>
    </source>
</evidence>
<keyword evidence="5 6" id="KW-0472">Membrane</keyword>
<dbReference type="OrthoDB" id="5651790at2"/>
<evidence type="ECO:0008006" key="9">
    <source>
        <dbReference type="Google" id="ProtNLM"/>
    </source>
</evidence>
<name>A0A176T9X0_9FLAO</name>
<comment type="similarity">
    <text evidence="2">Belongs to the TMEM86 family.</text>
</comment>
<dbReference type="EMBL" id="LVWE01000040">
    <property type="protein sequence ID" value="OAD44694.1"/>
    <property type="molecule type" value="Genomic_DNA"/>
</dbReference>
<evidence type="ECO:0000256" key="5">
    <source>
        <dbReference type="ARBA" id="ARBA00023136"/>
    </source>
</evidence>